<sequence>MKKVTKSELKDLIYQINGAAIEVHKCIGPGLLESVYHQCFMKELELRSIKFVSECAVPIIYKGFDLETKLRCDLLVENILVVELKAVSEMNPVFEAQILTYMNLLEVPIGLMINFNVKNIFYEGQQTYVNKLYQALWD</sequence>
<keyword evidence="2" id="KW-1185">Reference proteome</keyword>
<accession>A0ABW5Z7P6</accession>
<evidence type="ECO:0000313" key="1">
    <source>
        <dbReference type="EMBL" id="MFD2908501.1"/>
    </source>
</evidence>
<name>A0ABW5Z7P6_9FLAO</name>
<comment type="caution">
    <text evidence="1">The sequence shown here is derived from an EMBL/GenBank/DDBJ whole genome shotgun (WGS) entry which is preliminary data.</text>
</comment>
<dbReference type="Pfam" id="PF13366">
    <property type="entry name" value="PDDEXK_3"/>
    <property type="match status" value="1"/>
</dbReference>
<reference evidence="2" key="1">
    <citation type="journal article" date="2019" name="Int. J. Syst. Evol. Microbiol.">
        <title>The Global Catalogue of Microorganisms (GCM) 10K type strain sequencing project: providing services to taxonomists for standard genome sequencing and annotation.</title>
        <authorList>
            <consortium name="The Broad Institute Genomics Platform"/>
            <consortium name="The Broad Institute Genome Sequencing Center for Infectious Disease"/>
            <person name="Wu L."/>
            <person name="Ma J."/>
        </authorList>
    </citation>
    <scope>NUCLEOTIDE SEQUENCE [LARGE SCALE GENOMIC DNA]</scope>
    <source>
        <strain evidence="2">KCTC 52644</strain>
    </source>
</reference>
<proteinExistence type="predicted"/>
<evidence type="ECO:0000313" key="2">
    <source>
        <dbReference type="Proteomes" id="UP001597549"/>
    </source>
</evidence>
<dbReference type="NCBIfam" id="TIGR04256">
    <property type="entry name" value="GxxExxY"/>
    <property type="match status" value="1"/>
</dbReference>
<dbReference type="EMBL" id="JBHUOL010000012">
    <property type="protein sequence ID" value="MFD2908501.1"/>
    <property type="molecule type" value="Genomic_DNA"/>
</dbReference>
<dbReference type="InterPro" id="IPR026350">
    <property type="entry name" value="GxxExxY"/>
</dbReference>
<organism evidence="1 2">
    <name type="scientific">Flavobacterium ardleyense</name>
    <dbReference type="NCBI Taxonomy" id="2038737"/>
    <lineage>
        <taxon>Bacteria</taxon>
        <taxon>Pseudomonadati</taxon>
        <taxon>Bacteroidota</taxon>
        <taxon>Flavobacteriia</taxon>
        <taxon>Flavobacteriales</taxon>
        <taxon>Flavobacteriaceae</taxon>
        <taxon>Flavobacterium</taxon>
    </lineage>
</organism>
<dbReference type="Proteomes" id="UP001597549">
    <property type="component" value="Unassembled WGS sequence"/>
</dbReference>
<dbReference type="RefSeq" id="WP_379806083.1">
    <property type="nucleotide sequence ID" value="NZ_JBHUOL010000012.1"/>
</dbReference>
<gene>
    <name evidence="1" type="ORF">ACFSX9_07105</name>
</gene>
<protein>
    <submittedName>
        <fullName evidence="1">GxxExxY protein</fullName>
    </submittedName>
</protein>